<sequence>MYNNVQSLVFKPIRDSSTLISVAVNKPRTSSEEGGCSKSRLFPSLLRVQSSTHRLPNRHASPQTIMNYLSQTIILSLIQWLRTPLSAFFTFLFFLGWQLDSQAIFAYRGTFACRAPRPI</sequence>
<name>A0AAV4X576_9ARAC</name>
<proteinExistence type="predicted"/>
<comment type="caution">
    <text evidence="1">The sequence shown here is derived from an EMBL/GenBank/DDBJ whole genome shotgun (WGS) entry which is preliminary data.</text>
</comment>
<organism evidence="1 2">
    <name type="scientific">Caerostris darwini</name>
    <dbReference type="NCBI Taxonomy" id="1538125"/>
    <lineage>
        <taxon>Eukaryota</taxon>
        <taxon>Metazoa</taxon>
        <taxon>Ecdysozoa</taxon>
        <taxon>Arthropoda</taxon>
        <taxon>Chelicerata</taxon>
        <taxon>Arachnida</taxon>
        <taxon>Araneae</taxon>
        <taxon>Araneomorphae</taxon>
        <taxon>Entelegynae</taxon>
        <taxon>Araneoidea</taxon>
        <taxon>Araneidae</taxon>
        <taxon>Caerostris</taxon>
    </lineage>
</organism>
<protein>
    <submittedName>
        <fullName evidence="1">Uncharacterized protein</fullName>
    </submittedName>
</protein>
<accession>A0AAV4X576</accession>
<reference evidence="1 2" key="1">
    <citation type="submission" date="2021-06" db="EMBL/GenBank/DDBJ databases">
        <title>Caerostris darwini draft genome.</title>
        <authorList>
            <person name="Kono N."/>
            <person name="Arakawa K."/>
        </authorList>
    </citation>
    <scope>NUCLEOTIDE SEQUENCE [LARGE SCALE GENOMIC DNA]</scope>
</reference>
<dbReference type="Proteomes" id="UP001054837">
    <property type="component" value="Unassembled WGS sequence"/>
</dbReference>
<dbReference type="AlphaFoldDB" id="A0AAV4X576"/>
<keyword evidence="2" id="KW-1185">Reference proteome</keyword>
<gene>
    <name evidence="1" type="ORF">CDAR_417351</name>
</gene>
<dbReference type="EMBL" id="BPLQ01015712">
    <property type="protein sequence ID" value="GIY90370.1"/>
    <property type="molecule type" value="Genomic_DNA"/>
</dbReference>
<evidence type="ECO:0000313" key="1">
    <source>
        <dbReference type="EMBL" id="GIY90370.1"/>
    </source>
</evidence>
<evidence type="ECO:0000313" key="2">
    <source>
        <dbReference type="Proteomes" id="UP001054837"/>
    </source>
</evidence>